<dbReference type="Proteomes" id="UP001143674">
    <property type="component" value="Unassembled WGS sequence"/>
</dbReference>
<accession>A0AAE3T3T3</accession>
<feature type="chain" id="PRO_5042136225" evidence="1">
    <location>
        <begin position="24"/>
        <end position="227"/>
    </location>
</feature>
<organism evidence="2 3">
    <name type="scientific">Ralstonia solanacearum</name>
    <name type="common">Pseudomonas solanacearum</name>
    <dbReference type="NCBI Taxonomy" id="305"/>
    <lineage>
        <taxon>Bacteria</taxon>
        <taxon>Pseudomonadati</taxon>
        <taxon>Pseudomonadota</taxon>
        <taxon>Betaproteobacteria</taxon>
        <taxon>Burkholderiales</taxon>
        <taxon>Burkholderiaceae</taxon>
        <taxon>Ralstonia</taxon>
        <taxon>Ralstonia solanacearum species complex</taxon>
    </lineage>
</organism>
<dbReference type="AlphaFoldDB" id="A0AAE3T3T3"/>
<proteinExistence type="predicted"/>
<name>A0AAE3T3T3_RALSL</name>
<reference evidence="2" key="1">
    <citation type="submission" date="2021-09" db="EMBL/GenBank/DDBJ databases">
        <title>Genomic analysis of Ralstonia spp.</title>
        <authorList>
            <person name="Aburjaile F."/>
            <person name="Ariute J.C."/>
            <person name="Pais A.K.L."/>
            <person name="Albuquerque G.M.R."/>
            <person name="Silva A.M.F."/>
            <person name="Brenig B."/>
            <person name="Azevedo V."/>
            <person name="Matiuzzi M."/>
            <person name="Ramos R."/>
            <person name="Goes-Neto A."/>
            <person name="Soares S."/>
            <person name="Iseppon A.M.B."/>
            <person name="Souza E."/>
            <person name="Gama M."/>
        </authorList>
    </citation>
    <scope>NUCLEOTIDE SEQUENCE</scope>
    <source>
        <strain evidence="2">B4</strain>
    </source>
</reference>
<sequence length="227" mass="25154">MKFLSRTPVLLAVMIGLTRSAYADVLPQPATAKGDPTIDVRGGDSIVESIDMSPQATSFWRNLRETANNIDLNDHEKVASQLALNGHDRRALQRPMQFSYPNLPLLRESIQVTTYRVRSGGSVTRWTFLPDLRLLCLSRREVERNFGAGENDSHIPPQVVDAGYGGTFETVTSRLGYVHSMRYKAKGGERYVEVSLSPGGCADFIGLIQFNVNEFGLPEPPNTLSIE</sequence>
<protein>
    <submittedName>
        <fullName evidence="2">Uncharacterized protein</fullName>
    </submittedName>
</protein>
<keyword evidence="1" id="KW-0732">Signal</keyword>
<evidence type="ECO:0000256" key="1">
    <source>
        <dbReference type="SAM" id="SignalP"/>
    </source>
</evidence>
<evidence type="ECO:0000313" key="2">
    <source>
        <dbReference type="EMBL" id="MDB0520484.1"/>
    </source>
</evidence>
<evidence type="ECO:0000313" key="3">
    <source>
        <dbReference type="Proteomes" id="UP001143674"/>
    </source>
</evidence>
<comment type="caution">
    <text evidence="2">The sequence shown here is derived from an EMBL/GenBank/DDBJ whole genome shotgun (WGS) entry which is preliminary data.</text>
</comment>
<feature type="signal peptide" evidence="1">
    <location>
        <begin position="1"/>
        <end position="23"/>
    </location>
</feature>
<dbReference type="RefSeq" id="WP_184851258.1">
    <property type="nucleotide sequence ID" value="NZ_JABZEH010000002.1"/>
</dbReference>
<gene>
    <name evidence="2" type="ORF">LBW55_02520</name>
</gene>
<dbReference type="EMBL" id="JAIVEX010000002">
    <property type="protein sequence ID" value="MDB0520484.1"/>
    <property type="molecule type" value="Genomic_DNA"/>
</dbReference>